<comment type="caution">
    <text evidence="2">The sequence shown here is derived from an EMBL/GenBank/DDBJ whole genome shotgun (WGS) entry which is preliminary data.</text>
</comment>
<keyword evidence="3" id="KW-1185">Reference proteome</keyword>
<dbReference type="InterPro" id="IPR025669">
    <property type="entry name" value="AAA_dom"/>
</dbReference>
<evidence type="ECO:0000313" key="2">
    <source>
        <dbReference type="EMBL" id="NIZ47667.1"/>
    </source>
</evidence>
<dbReference type="InterPro" id="IPR027417">
    <property type="entry name" value="P-loop_NTPase"/>
</dbReference>
<name>A0A968GEM7_9SPIO</name>
<dbReference type="EMBL" id="JAATLK010000002">
    <property type="protein sequence ID" value="NIZ47667.1"/>
    <property type="molecule type" value="Genomic_DNA"/>
</dbReference>
<dbReference type="RefSeq" id="WP_167704322.1">
    <property type="nucleotide sequence ID" value="NZ_CP118169.1"/>
</dbReference>
<dbReference type="AlphaFoldDB" id="A0A968GEM7"/>
<dbReference type="InterPro" id="IPR050678">
    <property type="entry name" value="DNA_Partitioning_ATPase"/>
</dbReference>
<dbReference type="Proteomes" id="UP000752013">
    <property type="component" value="Unassembled WGS sequence"/>
</dbReference>
<dbReference type="CDD" id="cd02042">
    <property type="entry name" value="ParAB_family"/>
    <property type="match status" value="1"/>
</dbReference>
<dbReference type="Gene3D" id="3.40.50.300">
    <property type="entry name" value="P-loop containing nucleotide triphosphate hydrolases"/>
    <property type="match status" value="1"/>
</dbReference>
<reference evidence="2" key="1">
    <citation type="submission" date="2020-03" db="EMBL/GenBank/DDBJ databases">
        <title>Spirochaetal bacteria isolated from arthropods constitute a novel genus Entomospira genus novum within the order Spirochaetales.</title>
        <authorList>
            <person name="Grana-Miraglia L."/>
            <person name="Sikutova S."/>
            <person name="Fingerle V."/>
            <person name="Sing A."/>
            <person name="Castillo-Ramirez S."/>
            <person name="Margos G."/>
            <person name="Rudolf I."/>
        </authorList>
    </citation>
    <scope>NUCLEOTIDE SEQUENCE</scope>
    <source>
        <strain evidence="2">BR208</strain>
    </source>
</reference>
<sequence>MSSRWKEEPQAMQVITVSSIKGGVGKTTTTIYLGLALVKLGYKVAFLDIDHNNNLTDFFLREVDLEVINQFNFLRFLEGTHTLSQVVYQVGDVAVVPATPDLIELNILVQKNPILYQTTPVMVQQLFHQYDYLLIDTPPALGAELSIGLALADIVITPVSDGRWMFQGYMLARREVEKIAQVKPEIRHLALRTMVSDNKAQLIDDPDFWGDQLLRTVINRHESVRNAVTKGQALKEQTKAYLQYEEVAKEVIARSKEQITGR</sequence>
<evidence type="ECO:0000259" key="1">
    <source>
        <dbReference type="Pfam" id="PF13614"/>
    </source>
</evidence>
<proteinExistence type="predicted"/>
<accession>A0A968GEM7</accession>
<dbReference type="PANTHER" id="PTHR13696:SF52">
    <property type="entry name" value="PARA FAMILY PROTEIN CT_582"/>
    <property type="match status" value="1"/>
</dbReference>
<dbReference type="PANTHER" id="PTHR13696">
    <property type="entry name" value="P-LOOP CONTAINING NUCLEOSIDE TRIPHOSPHATE HYDROLASE"/>
    <property type="match status" value="1"/>
</dbReference>
<gene>
    <name evidence="2" type="ORF">HCT46_07055</name>
</gene>
<dbReference type="SUPFAM" id="SSF52540">
    <property type="entry name" value="P-loop containing nucleoside triphosphate hydrolases"/>
    <property type="match status" value="1"/>
</dbReference>
<organism evidence="2 3">
    <name type="scientific">Entomospira nematocerorum</name>
    <dbReference type="NCBI Taxonomy" id="2719987"/>
    <lineage>
        <taxon>Bacteria</taxon>
        <taxon>Pseudomonadati</taxon>
        <taxon>Spirochaetota</taxon>
        <taxon>Spirochaetia</taxon>
        <taxon>Spirochaetales</taxon>
        <taxon>Spirochaetaceae</taxon>
        <taxon>Entomospira</taxon>
    </lineage>
</organism>
<dbReference type="Pfam" id="PF13614">
    <property type="entry name" value="AAA_31"/>
    <property type="match status" value="1"/>
</dbReference>
<evidence type="ECO:0000313" key="3">
    <source>
        <dbReference type="Proteomes" id="UP000752013"/>
    </source>
</evidence>
<feature type="domain" description="AAA" evidence="1">
    <location>
        <begin position="12"/>
        <end position="181"/>
    </location>
</feature>
<protein>
    <submittedName>
        <fullName evidence="2">ParA family protein</fullName>
    </submittedName>
</protein>